<feature type="region of interest" description="Disordered" evidence="1">
    <location>
        <begin position="168"/>
        <end position="192"/>
    </location>
</feature>
<feature type="region of interest" description="Disordered" evidence="1">
    <location>
        <begin position="711"/>
        <end position="730"/>
    </location>
</feature>
<dbReference type="PANTHER" id="PTHR36380">
    <property type="entry name" value="BNAA03G58330D PROTEIN"/>
    <property type="match status" value="1"/>
</dbReference>
<proteinExistence type="predicted"/>
<reference evidence="2 3" key="1">
    <citation type="journal article" date="2018" name="Proc. Natl. Acad. Sci. U.S.A.">
        <title>Draft genome sequence of Camellia sinensis var. sinensis provides insights into the evolution of the tea genome and tea quality.</title>
        <authorList>
            <person name="Wei C."/>
            <person name="Yang H."/>
            <person name="Wang S."/>
            <person name="Zhao J."/>
            <person name="Liu C."/>
            <person name="Gao L."/>
            <person name="Xia E."/>
            <person name="Lu Y."/>
            <person name="Tai Y."/>
            <person name="She G."/>
            <person name="Sun J."/>
            <person name="Cao H."/>
            <person name="Tong W."/>
            <person name="Gao Q."/>
            <person name="Li Y."/>
            <person name="Deng W."/>
            <person name="Jiang X."/>
            <person name="Wang W."/>
            <person name="Chen Q."/>
            <person name="Zhang S."/>
            <person name="Li H."/>
            <person name="Wu J."/>
            <person name="Wang P."/>
            <person name="Li P."/>
            <person name="Shi C."/>
            <person name="Zheng F."/>
            <person name="Jian J."/>
            <person name="Huang B."/>
            <person name="Shan D."/>
            <person name="Shi M."/>
            <person name="Fang C."/>
            <person name="Yue Y."/>
            <person name="Li F."/>
            <person name="Li D."/>
            <person name="Wei S."/>
            <person name="Han B."/>
            <person name="Jiang C."/>
            <person name="Yin Y."/>
            <person name="Xia T."/>
            <person name="Zhang Z."/>
            <person name="Bennetzen J.L."/>
            <person name="Zhao S."/>
            <person name="Wan X."/>
        </authorList>
    </citation>
    <scope>NUCLEOTIDE SEQUENCE [LARGE SCALE GENOMIC DNA]</scope>
    <source>
        <strain evidence="3">cv. Shuchazao</strain>
        <tissue evidence="2">Leaf</tissue>
    </source>
</reference>
<protein>
    <submittedName>
        <fullName evidence="2">Uncharacterized protein</fullName>
    </submittedName>
</protein>
<keyword evidence="3" id="KW-1185">Reference proteome</keyword>
<gene>
    <name evidence="2" type="ORF">TEA_016785</name>
</gene>
<feature type="compositionally biased region" description="Polar residues" evidence="1">
    <location>
        <begin position="774"/>
        <end position="792"/>
    </location>
</feature>
<accession>A0A4S4E009</accession>
<dbReference type="AlphaFoldDB" id="A0A4S4E009"/>
<dbReference type="EMBL" id="SDRB02008773">
    <property type="protein sequence ID" value="THG09081.1"/>
    <property type="molecule type" value="Genomic_DNA"/>
</dbReference>
<organism evidence="2 3">
    <name type="scientific">Camellia sinensis var. sinensis</name>
    <name type="common">China tea</name>
    <dbReference type="NCBI Taxonomy" id="542762"/>
    <lineage>
        <taxon>Eukaryota</taxon>
        <taxon>Viridiplantae</taxon>
        <taxon>Streptophyta</taxon>
        <taxon>Embryophyta</taxon>
        <taxon>Tracheophyta</taxon>
        <taxon>Spermatophyta</taxon>
        <taxon>Magnoliopsida</taxon>
        <taxon>eudicotyledons</taxon>
        <taxon>Gunneridae</taxon>
        <taxon>Pentapetalae</taxon>
        <taxon>asterids</taxon>
        <taxon>Ericales</taxon>
        <taxon>Theaceae</taxon>
        <taxon>Camellia</taxon>
    </lineage>
</organism>
<comment type="caution">
    <text evidence="2">The sequence shown here is derived from an EMBL/GenBank/DDBJ whole genome shotgun (WGS) entry which is preliminary data.</text>
</comment>
<feature type="region of interest" description="Disordered" evidence="1">
    <location>
        <begin position="508"/>
        <end position="543"/>
    </location>
</feature>
<evidence type="ECO:0000256" key="1">
    <source>
        <dbReference type="SAM" id="MobiDB-lite"/>
    </source>
</evidence>
<dbReference type="InterPro" id="IPR038777">
    <property type="entry name" value="At4g18490-like"/>
</dbReference>
<dbReference type="Proteomes" id="UP000306102">
    <property type="component" value="Unassembled WGS sequence"/>
</dbReference>
<dbReference type="PANTHER" id="PTHR36380:SF1">
    <property type="entry name" value="OS01G0755100 PROTEIN"/>
    <property type="match status" value="1"/>
</dbReference>
<evidence type="ECO:0000313" key="2">
    <source>
        <dbReference type="EMBL" id="THG09081.1"/>
    </source>
</evidence>
<sequence length="902" mass="98525">MGIRSCVECKKVWKVLQSWVRNLRVCVKVEEGLRHGFRGHVYRLLHYKQDGPDLYPTAFLMFAGLKHKINLYALMAESQKRASSPVNSKEKTTLLADMDFGKDFLSSWKSMPMAEDDAMDFDFGTTAKGKKKAFNFNNLDVDFNFDGDLDKISSFKVDISDLDISSPTKIAGKSKERSKEPAGGSHQQKQNGFSFPFDFNELDSFSFESSLTKEGKKSNKNQKCEDMSNRIECQGSETDLTDAIGASEDGVTPKLPASVGAITSKIDIPVDGLGLVDSRKKNCTSNSLRNDNGPSKSATLQNKVASEEMRTLPVKTPTTTVQEKSQECYQQEKTTFPEPCAEETMQDLSVQSVSENESTEHNASELHVEVCSLATKVSSNTGGEENVICKSIANPGFHCENQLLDNSPAIYPAQHITSSLSNNGEMNKFENDNNVPVGYVDGTEPAQGDSDSGESSTISVSMEAMHGTKANTDNRNANGKLHLASLSSGTTVGKLIQMKEKETGVTQSKFFKRSDETKSQSQQAASTQKKLAMFGGKSTSHGQNCAAEEGRECVDAKDAQSGNKLVGISTSHSGELNKGKPIQPGSMSSVKALKGVGERFNANGALNGSKLFGSSRLHEREVIKGESVQGSGKNIKNLTISSCFNPSSSSEHTNKSTTRNCTNPSLPALSMVSVKKSNDVCGEANKVSPPKAGRSIVDLSSVRISRTIGANKYPSQSSNQKEVKSLRNPEQSMELQGSTASKMAHSVCTEKQTPSTPCLKRKMFEGLNADMLTLNPSKRLSPSPTESRSVGGSSEKVVKEVCSHENRKTSTPDVPQEVNMTELEIPFVMENDVNVEKAEAYTKELEDICNMLRKKHEEAKEILVRGLVNNNNLLMLNHPIYEEKISFQLFSLIRFSSFLWGA</sequence>
<evidence type="ECO:0000313" key="3">
    <source>
        <dbReference type="Proteomes" id="UP000306102"/>
    </source>
</evidence>
<name>A0A4S4E009_CAMSN</name>
<feature type="compositionally biased region" description="Low complexity" evidence="1">
    <location>
        <begin position="519"/>
        <end position="530"/>
    </location>
</feature>
<feature type="region of interest" description="Disordered" evidence="1">
    <location>
        <begin position="774"/>
        <end position="796"/>
    </location>
</feature>